<keyword evidence="1" id="KW-0805">Transcription regulation</keyword>
<dbReference type="InterPro" id="IPR011663">
    <property type="entry name" value="UTRA"/>
</dbReference>
<dbReference type="SUPFAM" id="SSF64288">
    <property type="entry name" value="Chorismate lyase-like"/>
    <property type="match status" value="1"/>
</dbReference>
<dbReference type="PROSITE" id="PS50949">
    <property type="entry name" value="HTH_GNTR"/>
    <property type="match status" value="1"/>
</dbReference>
<feature type="domain" description="HTH gntR-type" evidence="4">
    <location>
        <begin position="1"/>
        <end position="67"/>
    </location>
</feature>
<dbReference type="CDD" id="cd07377">
    <property type="entry name" value="WHTH_GntR"/>
    <property type="match status" value="1"/>
</dbReference>
<dbReference type="EMBL" id="QGLP01000004">
    <property type="protein sequence ID" value="PXZ05866.1"/>
    <property type="molecule type" value="Genomic_DNA"/>
</dbReference>
<dbReference type="SUPFAM" id="SSF46785">
    <property type="entry name" value="Winged helix' DNA-binding domain"/>
    <property type="match status" value="1"/>
</dbReference>
<dbReference type="GO" id="GO:0003700">
    <property type="term" value="F:DNA-binding transcription factor activity"/>
    <property type="evidence" value="ECO:0007669"/>
    <property type="project" value="InterPro"/>
</dbReference>
<evidence type="ECO:0000256" key="2">
    <source>
        <dbReference type="ARBA" id="ARBA00023125"/>
    </source>
</evidence>
<proteinExistence type="predicted"/>
<dbReference type="Gene3D" id="1.10.10.10">
    <property type="entry name" value="Winged helix-like DNA-binding domain superfamily/Winged helix DNA-binding domain"/>
    <property type="match status" value="1"/>
</dbReference>
<keyword evidence="3" id="KW-0804">Transcription</keyword>
<accession>A0A2V4E4R8</accession>
<dbReference type="RefSeq" id="WP_110422962.1">
    <property type="nucleotide sequence ID" value="NZ_QGLP01000004.1"/>
</dbReference>
<dbReference type="InterPro" id="IPR036390">
    <property type="entry name" value="WH_DNA-bd_sf"/>
</dbReference>
<evidence type="ECO:0000256" key="1">
    <source>
        <dbReference type="ARBA" id="ARBA00023015"/>
    </source>
</evidence>
<protein>
    <recommendedName>
        <fullName evidence="4">HTH gntR-type domain-containing protein</fullName>
    </recommendedName>
</protein>
<dbReference type="GO" id="GO:0045892">
    <property type="term" value="P:negative regulation of DNA-templated transcription"/>
    <property type="evidence" value="ECO:0007669"/>
    <property type="project" value="TreeGrafter"/>
</dbReference>
<evidence type="ECO:0000313" key="5">
    <source>
        <dbReference type="EMBL" id="PXZ05866.1"/>
    </source>
</evidence>
<dbReference type="SMART" id="SM00345">
    <property type="entry name" value="HTH_GNTR"/>
    <property type="match status" value="1"/>
</dbReference>
<dbReference type="SMART" id="SM00866">
    <property type="entry name" value="UTRA"/>
    <property type="match status" value="1"/>
</dbReference>
<evidence type="ECO:0000313" key="6">
    <source>
        <dbReference type="Proteomes" id="UP000247483"/>
    </source>
</evidence>
<evidence type="ECO:0000256" key="3">
    <source>
        <dbReference type="ARBA" id="ARBA00023163"/>
    </source>
</evidence>
<reference evidence="5 6" key="1">
    <citation type="submission" date="2018-05" db="EMBL/GenBank/DDBJ databases">
        <title>Reference genomes for bee gut microbiota database.</title>
        <authorList>
            <person name="Ellegaard K.M."/>
        </authorList>
    </citation>
    <scope>NUCLEOTIDE SEQUENCE [LARGE SCALE GENOMIC DNA]</scope>
    <source>
        <strain evidence="5 6">ESL0177</strain>
    </source>
</reference>
<dbReference type="Gene3D" id="3.40.1410.10">
    <property type="entry name" value="Chorismate lyase-like"/>
    <property type="match status" value="1"/>
</dbReference>
<dbReference type="InterPro" id="IPR028978">
    <property type="entry name" value="Chorismate_lyase_/UTRA_dom_sf"/>
</dbReference>
<dbReference type="Pfam" id="PF00392">
    <property type="entry name" value="GntR"/>
    <property type="match status" value="1"/>
</dbReference>
<dbReference type="PRINTS" id="PR00035">
    <property type="entry name" value="HTHGNTR"/>
</dbReference>
<organism evidence="5 6">
    <name type="scientific">Gilliamella apicola</name>
    <dbReference type="NCBI Taxonomy" id="1196095"/>
    <lineage>
        <taxon>Bacteria</taxon>
        <taxon>Pseudomonadati</taxon>
        <taxon>Pseudomonadota</taxon>
        <taxon>Gammaproteobacteria</taxon>
        <taxon>Orbales</taxon>
        <taxon>Orbaceae</taxon>
        <taxon>Gilliamella</taxon>
    </lineage>
</organism>
<dbReference type="GO" id="GO:0003677">
    <property type="term" value="F:DNA binding"/>
    <property type="evidence" value="ECO:0007669"/>
    <property type="project" value="UniProtKB-KW"/>
</dbReference>
<dbReference type="AlphaFoldDB" id="A0A2V4E4R8"/>
<keyword evidence="2" id="KW-0238">DNA-binding</keyword>
<dbReference type="PANTHER" id="PTHR44846:SF1">
    <property type="entry name" value="MANNOSYL-D-GLYCERATE TRANSPORT_METABOLISM SYSTEM REPRESSOR MNGR-RELATED"/>
    <property type="match status" value="1"/>
</dbReference>
<sequence>MKVDLVYKKLCDLINRQYAIGDRLPTENALSLQFNVARSTLRKVIKQLIEQDIVISYQGKGCFVKNKPSPTTKLFIEAYTANNDNITIKILHYQLVTIPTTIAHKLNLSINDRAYYVQRLVYFDNQPQQIQEIFLPVKFFPELCYDDVLHPTFEIIKKYISLADINSYLYFTPCIADSITANALNIDKGKLLQQQILLVTNKQGLGINYSITSFCCEKNNHHFILRFNDES</sequence>
<dbReference type="InterPro" id="IPR050679">
    <property type="entry name" value="Bact_HTH_transcr_reg"/>
</dbReference>
<dbReference type="Pfam" id="PF07702">
    <property type="entry name" value="UTRA"/>
    <property type="match status" value="1"/>
</dbReference>
<evidence type="ECO:0000259" key="4">
    <source>
        <dbReference type="PROSITE" id="PS50949"/>
    </source>
</evidence>
<comment type="caution">
    <text evidence="5">The sequence shown here is derived from an EMBL/GenBank/DDBJ whole genome shotgun (WGS) entry which is preliminary data.</text>
</comment>
<dbReference type="PANTHER" id="PTHR44846">
    <property type="entry name" value="MANNOSYL-D-GLYCERATE TRANSPORT/METABOLISM SYSTEM REPRESSOR MNGR-RELATED"/>
    <property type="match status" value="1"/>
</dbReference>
<name>A0A2V4E4R8_9GAMM</name>
<dbReference type="InterPro" id="IPR000524">
    <property type="entry name" value="Tscrpt_reg_HTH_GntR"/>
</dbReference>
<dbReference type="Proteomes" id="UP000247483">
    <property type="component" value="Unassembled WGS sequence"/>
</dbReference>
<gene>
    <name evidence="5" type="ORF">DKK79_04165</name>
</gene>
<dbReference type="InterPro" id="IPR036388">
    <property type="entry name" value="WH-like_DNA-bd_sf"/>
</dbReference>